<dbReference type="Proteomes" id="UP000324800">
    <property type="component" value="Unassembled WGS sequence"/>
</dbReference>
<evidence type="ECO:0000313" key="1">
    <source>
        <dbReference type="EMBL" id="KAA6387045.1"/>
    </source>
</evidence>
<organism evidence="1 2">
    <name type="scientific">Streblomastix strix</name>
    <dbReference type="NCBI Taxonomy" id="222440"/>
    <lineage>
        <taxon>Eukaryota</taxon>
        <taxon>Metamonada</taxon>
        <taxon>Preaxostyla</taxon>
        <taxon>Oxymonadida</taxon>
        <taxon>Streblomastigidae</taxon>
        <taxon>Streblomastix</taxon>
    </lineage>
</organism>
<dbReference type="EMBL" id="SNRW01004544">
    <property type="protein sequence ID" value="KAA6387045.1"/>
    <property type="molecule type" value="Genomic_DNA"/>
</dbReference>
<name>A0A5J4VWT5_9EUKA</name>
<dbReference type="AlphaFoldDB" id="A0A5J4VWT5"/>
<accession>A0A5J4VWT5</accession>
<sequence length="73" mass="8098">MVAQMSQIKLIEDPQVCKSLLLDESFEADFQSLPFRDSLDSEDNGVLYCCVKLENKSTPGDEKAGGGDYDAEY</sequence>
<evidence type="ECO:0000313" key="2">
    <source>
        <dbReference type="Proteomes" id="UP000324800"/>
    </source>
</evidence>
<protein>
    <submittedName>
        <fullName evidence="1">Uncharacterized protein</fullName>
    </submittedName>
</protein>
<gene>
    <name evidence="1" type="ORF">EZS28_017431</name>
</gene>
<proteinExistence type="predicted"/>
<reference evidence="1 2" key="1">
    <citation type="submission" date="2019-03" db="EMBL/GenBank/DDBJ databases">
        <title>Single cell metagenomics reveals metabolic interactions within the superorganism composed of flagellate Streblomastix strix and complex community of Bacteroidetes bacteria on its surface.</title>
        <authorList>
            <person name="Treitli S.C."/>
            <person name="Kolisko M."/>
            <person name="Husnik F."/>
            <person name="Keeling P."/>
            <person name="Hampl V."/>
        </authorList>
    </citation>
    <scope>NUCLEOTIDE SEQUENCE [LARGE SCALE GENOMIC DNA]</scope>
    <source>
        <strain evidence="1">ST1C</strain>
    </source>
</reference>
<comment type="caution">
    <text evidence="1">The sequence shown here is derived from an EMBL/GenBank/DDBJ whole genome shotgun (WGS) entry which is preliminary data.</text>
</comment>